<dbReference type="InterPro" id="IPR036097">
    <property type="entry name" value="HisK_dim/P_sf"/>
</dbReference>
<dbReference type="EMBL" id="DTGT01000420">
    <property type="protein sequence ID" value="HGH62178.1"/>
    <property type="molecule type" value="Genomic_DNA"/>
</dbReference>
<dbReference type="PANTHER" id="PTHR45569">
    <property type="entry name" value="SENSOR PROTEIN KDPD"/>
    <property type="match status" value="1"/>
</dbReference>
<dbReference type="InterPro" id="IPR003594">
    <property type="entry name" value="HATPase_dom"/>
</dbReference>
<dbReference type="Pfam" id="PF13185">
    <property type="entry name" value="GAF_2"/>
    <property type="match status" value="1"/>
</dbReference>
<dbReference type="SMART" id="SM00387">
    <property type="entry name" value="HATPase_c"/>
    <property type="match status" value="1"/>
</dbReference>
<dbReference type="InterPro" id="IPR003018">
    <property type="entry name" value="GAF"/>
</dbReference>
<dbReference type="CDD" id="cd00075">
    <property type="entry name" value="HATPase"/>
    <property type="match status" value="1"/>
</dbReference>
<accession>A0A7C4ATE1</accession>
<dbReference type="Pfam" id="PF02518">
    <property type="entry name" value="HATPase_c"/>
    <property type="match status" value="1"/>
</dbReference>
<name>A0A7C4ATE1_9BACT</name>
<dbReference type="Gene3D" id="1.10.287.130">
    <property type="match status" value="1"/>
</dbReference>
<dbReference type="InterPro" id="IPR052023">
    <property type="entry name" value="Histidine_kinase_KdpD"/>
</dbReference>
<evidence type="ECO:0000256" key="2">
    <source>
        <dbReference type="ARBA" id="ARBA00012438"/>
    </source>
</evidence>
<dbReference type="InterPro" id="IPR029016">
    <property type="entry name" value="GAF-like_dom_sf"/>
</dbReference>
<dbReference type="InterPro" id="IPR005467">
    <property type="entry name" value="His_kinase_dom"/>
</dbReference>
<sequence length="510" mass="57118">MESQSQNRSPQIPADKMVLLFKASKAMATTTDLDELLRIVVGEVQGVLNCEGAGVLLHDEEKGDFYWRTVEDKESFLSSAREIIRVPKDKGVAGWVFRTGEPALIHDAKTDPRIYRPVETRSGFVTRNMVCVPLQAREKRLGVLYALNKEGDFTQEDVEIMSALSGNVALAIENATYYERLVSSHKELERLNKVKTRVLNHLSHELKTPLAIVEASVRILERKIETAGIDASNLPFQRIYRNLDRLKNLEMQVSEIVENRDLLSNGIAQKLNEFLRDLIDIVGDQNPSLSEPLHVLKNTIEEIFQLNEEADAPVARISDVFSELQKKVQSDASQRNLHIDFSVVDPATLKIGPRLLASVLSGLVRNAIENTPDHGKIVVRGEKSGDGYVLTVQDYGVGIPESERPNIFEGFYPTRETYLYKSSVPYAFNAGGTGTDLLKMKVLAERYGFQILVDTKRCSCIPKVTDLCPGDITACPCCTRIEDCYSNGGTVFRLVFPPYFLDQERAPEPQ</sequence>
<gene>
    <name evidence="4" type="ORF">ENV54_12870</name>
</gene>
<dbReference type="SUPFAM" id="SSF47384">
    <property type="entry name" value="Homodimeric domain of signal transducing histidine kinase"/>
    <property type="match status" value="1"/>
</dbReference>
<dbReference type="GO" id="GO:0005886">
    <property type="term" value="C:plasma membrane"/>
    <property type="evidence" value="ECO:0007669"/>
    <property type="project" value="TreeGrafter"/>
</dbReference>
<evidence type="ECO:0000259" key="3">
    <source>
        <dbReference type="PROSITE" id="PS50109"/>
    </source>
</evidence>
<dbReference type="Gene3D" id="3.30.450.40">
    <property type="match status" value="1"/>
</dbReference>
<evidence type="ECO:0000313" key="4">
    <source>
        <dbReference type="EMBL" id="HGH62178.1"/>
    </source>
</evidence>
<dbReference type="InterPro" id="IPR036890">
    <property type="entry name" value="HATPase_C_sf"/>
</dbReference>
<comment type="catalytic activity">
    <reaction evidence="1">
        <text>ATP + protein L-histidine = ADP + protein N-phospho-L-histidine.</text>
        <dbReference type="EC" id="2.7.13.3"/>
    </reaction>
</comment>
<dbReference type="GO" id="GO:0000155">
    <property type="term" value="F:phosphorelay sensor kinase activity"/>
    <property type="evidence" value="ECO:0007669"/>
    <property type="project" value="InterPro"/>
</dbReference>
<feature type="domain" description="Histidine kinase" evidence="3">
    <location>
        <begin position="201"/>
        <end position="456"/>
    </location>
</feature>
<protein>
    <recommendedName>
        <fullName evidence="2">histidine kinase</fullName>
        <ecNumber evidence="2">2.7.13.3</ecNumber>
    </recommendedName>
</protein>
<dbReference type="EC" id="2.7.13.3" evidence="2"/>
<organism evidence="4">
    <name type="scientific">Desulfomonile tiedjei</name>
    <dbReference type="NCBI Taxonomy" id="2358"/>
    <lineage>
        <taxon>Bacteria</taxon>
        <taxon>Pseudomonadati</taxon>
        <taxon>Thermodesulfobacteriota</taxon>
        <taxon>Desulfomonilia</taxon>
        <taxon>Desulfomonilales</taxon>
        <taxon>Desulfomonilaceae</taxon>
        <taxon>Desulfomonile</taxon>
    </lineage>
</organism>
<dbReference type="SMART" id="SM00065">
    <property type="entry name" value="GAF"/>
    <property type="match status" value="1"/>
</dbReference>
<dbReference type="SUPFAM" id="SSF55781">
    <property type="entry name" value="GAF domain-like"/>
    <property type="match status" value="1"/>
</dbReference>
<dbReference type="Gene3D" id="3.30.565.10">
    <property type="entry name" value="Histidine kinase-like ATPase, C-terminal domain"/>
    <property type="match status" value="1"/>
</dbReference>
<comment type="caution">
    <text evidence="4">The sequence shown here is derived from an EMBL/GenBank/DDBJ whole genome shotgun (WGS) entry which is preliminary data.</text>
</comment>
<dbReference type="InterPro" id="IPR003661">
    <property type="entry name" value="HisK_dim/P_dom"/>
</dbReference>
<dbReference type="PANTHER" id="PTHR45569:SF1">
    <property type="entry name" value="SENSOR PROTEIN KDPD"/>
    <property type="match status" value="1"/>
</dbReference>
<dbReference type="PROSITE" id="PS50109">
    <property type="entry name" value="HIS_KIN"/>
    <property type="match status" value="1"/>
</dbReference>
<dbReference type="CDD" id="cd00082">
    <property type="entry name" value="HisKA"/>
    <property type="match status" value="1"/>
</dbReference>
<dbReference type="SUPFAM" id="SSF55874">
    <property type="entry name" value="ATPase domain of HSP90 chaperone/DNA topoisomerase II/histidine kinase"/>
    <property type="match status" value="1"/>
</dbReference>
<proteinExistence type="predicted"/>
<reference evidence="4" key="1">
    <citation type="journal article" date="2020" name="mSystems">
        <title>Genome- and Community-Level Interaction Insights into Carbon Utilization and Element Cycling Functions of Hydrothermarchaeota in Hydrothermal Sediment.</title>
        <authorList>
            <person name="Zhou Z."/>
            <person name="Liu Y."/>
            <person name="Xu W."/>
            <person name="Pan J."/>
            <person name="Luo Z.H."/>
            <person name="Li M."/>
        </authorList>
    </citation>
    <scope>NUCLEOTIDE SEQUENCE [LARGE SCALE GENOMIC DNA]</scope>
    <source>
        <strain evidence="4">SpSt-769</strain>
    </source>
</reference>
<evidence type="ECO:0000256" key="1">
    <source>
        <dbReference type="ARBA" id="ARBA00000085"/>
    </source>
</evidence>
<dbReference type="AlphaFoldDB" id="A0A7C4ATE1"/>